<keyword evidence="3" id="KW-1185">Reference proteome</keyword>
<dbReference type="PANTHER" id="PTHR47199:SF2">
    <property type="entry name" value="PHOTOSYSTEM II STABILITY_ASSEMBLY FACTOR HCF136, CHLOROPLASTIC"/>
    <property type="match status" value="1"/>
</dbReference>
<evidence type="ECO:0000256" key="1">
    <source>
        <dbReference type="SAM" id="SignalP"/>
    </source>
</evidence>
<keyword evidence="1" id="KW-0732">Signal</keyword>
<protein>
    <submittedName>
        <fullName evidence="2">Exo-alpha-sialidase</fullName>
    </submittedName>
</protein>
<organism evidence="2 3">
    <name type="scientific">Nonlabens ponticola</name>
    <dbReference type="NCBI Taxonomy" id="2496866"/>
    <lineage>
        <taxon>Bacteria</taxon>
        <taxon>Pseudomonadati</taxon>
        <taxon>Bacteroidota</taxon>
        <taxon>Flavobacteriia</taxon>
        <taxon>Flavobacteriales</taxon>
        <taxon>Flavobacteriaceae</taxon>
        <taxon>Nonlabens</taxon>
    </lineage>
</organism>
<dbReference type="InterPro" id="IPR015943">
    <property type="entry name" value="WD40/YVTN_repeat-like_dom_sf"/>
</dbReference>
<accession>A0A3S9MZ17</accession>
<dbReference type="KEGG" id="noj:EJ995_08665"/>
<feature type="chain" id="PRO_5019385587" evidence="1">
    <location>
        <begin position="21"/>
        <end position="355"/>
    </location>
</feature>
<sequence>MRYLLPLLLLCLVSCRKNMAEDIMDRSMQASMEIKTISQDSISVRALQHADDTFWFAGSNGTYGMINDTTYIVESGLVNYNGNSNLEFRSIASTENYTYMLTAGSPALIYKIDKQDKSATLVYKEEGEKVFYDSMKFWFDREGIAMGDPQDGCLTILRTFNAGQDWIKVPCSDLPAIVEGEAAFAASNSNISIYRDHVWIVSGGAAARVYHSADRGETWTVTDSPIKSGGEMTGIYAVDFYDENTGVIIGGDWNDKDSSDANKAITHDGGKTWSLLNDSDGPGYCSDITFIPDTAGQELLAVGSPGIWWSGNQGDDWIKLSDQGFYTVAFENKQKGVLAGANHIAKFDIDRYWEK</sequence>
<reference evidence="2 3" key="1">
    <citation type="submission" date="2018-12" db="EMBL/GenBank/DDBJ databases">
        <title>Complete genome of Nonlabens sp. MJ115.</title>
        <authorList>
            <person name="Choi H.S."/>
            <person name="Jung J."/>
        </authorList>
    </citation>
    <scope>NUCLEOTIDE SEQUENCE [LARGE SCALE GENOMIC DNA]</scope>
    <source>
        <strain evidence="2 3">MJ115</strain>
    </source>
</reference>
<dbReference type="SUPFAM" id="SSF50939">
    <property type="entry name" value="Sialidases"/>
    <property type="match status" value="1"/>
</dbReference>
<dbReference type="EMBL" id="CP034549">
    <property type="protein sequence ID" value="AZQ44303.1"/>
    <property type="molecule type" value="Genomic_DNA"/>
</dbReference>
<feature type="signal peptide" evidence="1">
    <location>
        <begin position="1"/>
        <end position="20"/>
    </location>
</feature>
<evidence type="ECO:0000313" key="3">
    <source>
        <dbReference type="Proteomes" id="UP000279600"/>
    </source>
</evidence>
<dbReference type="OrthoDB" id="9813892at2"/>
<dbReference type="Gene3D" id="2.130.10.10">
    <property type="entry name" value="YVTN repeat-like/Quinoprotein amine dehydrogenase"/>
    <property type="match status" value="1"/>
</dbReference>
<evidence type="ECO:0000313" key="2">
    <source>
        <dbReference type="EMBL" id="AZQ44303.1"/>
    </source>
</evidence>
<dbReference type="InterPro" id="IPR036278">
    <property type="entry name" value="Sialidase_sf"/>
</dbReference>
<proteinExistence type="predicted"/>
<dbReference type="CDD" id="cd15482">
    <property type="entry name" value="Sialidase_non-viral"/>
    <property type="match status" value="1"/>
</dbReference>
<dbReference type="PANTHER" id="PTHR47199">
    <property type="entry name" value="PHOTOSYSTEM II STABILITY/ASSEMBLY FACTOR HCF136, CHLOROPLASTIC"/>
    <property type="match status" value="1"/>
</dbReference>
<gene>
    <name evidence="2" type="ORF">EJ995_08665</name>
</gene>
<name>A0A3S9MZ17_9FLAO</name>
<dbReference type="AlphaFoldDB" id="A0A3S9MZ17"/>
<dbReference type="Proteomes" id="UP000279600">
    <property type="component" value="Chromosome"/>
</dbReference>